<evidence type="ECO:0000313" key="8">
    <source>
        <dbReference type="Proteomes" id="UP000604475"/>
    </source>
</evidence>
<reference evidence="7" key="1">
    <citation type="submission" date="2020-12" db="EMBL/GenBank/DDBJ databases">
        <title>Genomic characterization of non-nitrogen-fixing Frankia strains.</title>
        <authorList>
            <person name="Carlos-Shanley C."/>
            <person name="Guerra T."/>
            <person name="Hahn D."/>
        </authorList>
    </citation>
    <scope>NUCLEOTIDE SEQUENCE</scope>
    <source>
        <strain evidence="7">CN6</strain>
    </source>
</reference>
<dbReference type="GO" id="GO:0005886">
    <property type="term" value="C:plasma membrane"/>
    <property type="evidence" value="ECO:0007669"/>
    <property type="project" value="UniProtKB-SubCell"/>
</dbReference>
<keyword evidence="5 6" id="KW-0472">Membrane</keyword>
<comment type="subcellular location">
    <subcellularLocation>
        <location evidence="1">Cell membrane</location>
        <topology evidence="1">Multi-pass membrane protein</topology>
    </subcellularLocation>
</comment>
<feature type="transmembrane region" description="Helical" evidence="6">
    <location>
        <begin position="6"/>
        <end position="25"/>
    </location>
</feature>
<dbReference type="GO" id="GO:0022857">
    <property type="term" value="F:transmembrane transporter activity"/>
    <property type="evidence" value="ECO:0007669"/>
    <property type="project" value="InterPro"/>
</dbReference>
<name>A0A937RK17_9ACTN</name>
<dbReference type="PANTHER" id="PTHR43370">
    <property type="entry name" value="SUGAR ABC TRANSPORTER INTEGRAL MEMBRANE PROTEIN-RELATED"/>
    <property type="match status" value="1"/>
</dbReference>
<feature type="transmembrane region" description="Helical" evidence="6">
    <location>
        <begin position="142"/>
        <end position="159"/>
    </location>
</feature>
<evidence type="ECO:0000313" key="7">
    <source>
        <dbReference type="EMBL" id="MBL7631730.1"/>
    </source>
</evidence>
<dbReference type="PANTHER" id="PTHR43370:SF2">
    <property type="entry name" value="ABC TRANSPORTER PERMEASE PROTEIN"/>
    <property type="match status" value="1"/>
</dbReference>
<keyword evidence="3 6" id="KW-0812">Transmembrane</keyword>
<evidence type="ECO:0000256" key="4">
    <source>
        <dbReference type="ARBA" id="ARBA00022989"/>
    </source>
</evidence>
<sequence>MSSLAVDVLSGAVVGGTAIMFAGLGETVSERAGVINLGTEGCMLGGALAAYAATATSGSPWVGVLAGIGAGAALAAVHAVLVVARKANQFAAGLTVMFFALGLTSLFGAAYVGRQINSLDPWDVPGLSSIPWVGEILFTHDPLTYLSFFVAPAVWWLLYRSRVGLLVRTAGEHSEVLLVHGYSTSTVRYASVIAGGGLCGLGGAHLSIAYSNAWFENMTVGRGFIAVALVIFATWNPLRVMAGSYLFGAALALSPALQARGYGINQFALDAIPFVVTILVLAVLGKRTLLAAPDELRRVFETRTA</sequence>
<accession>A0A937RK17</accession>
<feature type="transmembrane region" description="Helical" evidence="6">
    <location>
        <begin position="90"/>
        <end position="112"/>
    </location>
</feature>
<evidence type="ECO:0000256" key="2">
    <source>
        <dbReference type="ARBA" id="ARBA00022475"/>
    </source>
</evidence>
<dbReference type="Proteomes" id="UP000604475">
    <property type="component" value="Unassembled WGS sequence"/>
</dbReference>
<feature type="transmembrane region" description="Helical" evidence="6">
    <location>
        <begin position="37"/>
        <end position="55"/>
    </location>
</feature>
<evidence type="ECO:0000256" key="6">
    <source>
        <dbReference type="SAM" id="Phobius"/>
    </source>
</evidence>
<gene>
    <name evidence="7" type="ORF">I7412_32140</name>
</gene>
<feature type="transmembrane region" description="Helical" evidence="6">
    <location>
        <begin position="224"/>
        <end position="247"/>
    </location>
</feature>
<dbReference type="EMBL" id="JAEACQ010000283">
    <property type="protein sequence ID" value="MBL7631730.1"/>
    <property type="molecule type" value="Genomic_DNA"/>
</dbReference>
<comment type="caution">
    <text evidence="7">The sequence shown here is derived from an EMBL/GenBank/DDBJ whole genome shotgun (WGS) entry which is preliminary data.</text>
</comment>
<evidence type="ECO:0000256" key="3">
    <source>
        <dbReference type="ARBA" id="ARBA00022692"/>
    </source>
</evidence>
<keyword evidence="2" id="KW-1003">Cell membrane</keyword>
<evidence type="ECO:0000256" key="5">
    <source>
        <dbReference type="ARBA" id="ARBA00023136"/>
    </source>
</evidence>
<dbReference type="AlphaFoldDB" id="A0A937RK17"/>
<dbReference type="InterPro" id="IPR001851">
    <property type="entry name" value="ABC_transp_permease"/>
</dbReference>
<protein>
    <submittedName>
        <fullName evidence="7">ABC transporter permease</fullName>
    </submittedName>
</protein>
<proteinExistence type="predicted"/>
<keyword evidence="8" id="KW-1185">Reference proteome</keyword>
<dbReference type="RefSeq" id="WP_203006014.1">
    <property type="nucleotide sequence ID" value="NZ_JADWYU010000023.1"/>
</dbReference>
<evidence type="ECO:0000256" key="1">
    <source>
        <dbReference type="ARBA" id="ARBA00004651"/>
    </source>
</evidence>
<dbReference type="CDD" id="cd06580">
    <property type="entry name" value="TM_PBP1_transp_TpRbsC_like"/>
    <property type="match status" value="1"/>
</dbReference>
<keyword evidence="4 6" id="KW-1133">Transmembrane helix</keyword>
<feature type="transmembrane region" description="Helical" evidence="6">
    <location>
        <begin position="267"/>
        <end position="284"/>
    </location>
</feature>
<feature type="transmembrane region" description="Helical" evidence="6">
    <location>
        <begin position="61"/>
        <end position="83"/>
    </location>
</feature>
<dbReference type="Pfam" id="PF02653">
    <property type="entry name" value="BPD_transp_2"/>
    <property type="match status" value="1"/>
</dbReference>
<organism evidence="7 8">
    <name type="scientific">Frankia nepalensis</name>
    <dbReference type="NCBI Taxonomy" id="1836974"/>
    <lineage>
        <taxon>Bacteria</taxon>
        <taxon>Bacillati</taxon>
        <taxon>Actinomycetota</taxon>
        <taxon>Actinomycetes</taxon>
        <taxon>Frankiales</taxon>
        <taxon>Frankiaceae</taxon>
        <taxon>Frankia</taxon>
    </lineage>
</organism>